<feature type="chain" id="PRO_5039461607" evidence="1">
    <location>
        <begin position="35"/>
        <end position="88"/>
    </location>
</feature>
<accession>A0A9D4Q7P3</accession>
<protein>
    <submittedName>
        <fullName evidence="2">Uncharacterized protein</fullName>
    </submittedName>
</protein>
<keyword evidence="1" id="KW-0732">Signal</keyword>
<name>A0A9D4Q7P3_RHISA</name>
<organism evidence="2 3">
    <name type="scientific">Rhipicephalus sanguineus</name>
    <name type="common">Brown dog tick</name>
    <name type="synonym">Ixodes sanguineus</name>
    <dbReference type="NCBI Taxonomy" id="34632"/>
    <lineage>
        <taxon>Eukaryota</taxon>
        <taxon>Metazoa</taxon>
        <taxon>Ecdysozoa</taxon>
        <taxon>Arthropoda</taxon>
        <taxon>Chelicerata</taxon>
        <taxon>Arachnida</taxon>
        <taxon>Acari</taxon>
        <taxon>Parasitiformes</taxon>
        <taxon>Ixodida</taxon>
        <taxon>Ixodoidea</taxon>
        <taxon>Ixodidae</taxon>
        <taxon>Rhipicephalinae</taxon>
        <taxon>Rhipicephalus</taxon>
        <taxon>Rhipicephalus</taxon>
    </lineage>
</organism>
<reference evidence="2" key="1">
    <citation type="journal article" date="2020" name="Cell">
        <title>Large-Scale Comparative Analyses of Tick Genomes Elucidate Their Genetic Diversity and Vector Capacities.</title>
        <authorList>
            <consortium name="Tick Genome and Microbiome Consortium (TIGMIC)"/>
            <person name="Jia N."/>
            <person name="Wang J."/>
            <person name="Shi W."/>
            <person name="Du L."/>
            <person name="Sun Y."/>
            <person name="Zhan W."/>
            <person name="Jiang J.F."/>
            <person name="Wang Q."/>
            <person name="Zhang B."/>
            <person name="Ji P."/>
            <person name="Bell-Sakyi L."/>
            <person name="Cui X.M."/>
            <person name="Yuan T.T."/>
            <person name="Jiang B.G."/>
            <person name="Yang W.F."/>
            <person name="Lam T.T."/>
            <person name="Chang Q.C."/>
            <person name="Ding S.J."/>
            <person name="Wang X.J."/>
            <person name="Zhu J.G."/>
            <person name="Ruan X.D."/>
            <person name="Zhao L."/>
            <person name="Wei J.T."/>
            <person name="Ye R.Z."/>
            <person name="Que T.C."/>
            <person name="Du C.H."/>
            <person name="Zhou Y.H."/>
            <person name="Cheng J.X."/>
            <person name="Dai P.F."/>
            <person name="Guo W.B."/>
            <person name="Han X.H."/>
            <person name="Huang E.J."/>
            <person name="Li L.F."/>
            <person name="Wei W."/>
            <person name="Gao Y.C."/>
            <person name="Liu J.Z."/>
            <person name="Shao H.Z."/>
            <person name="Wang X."/>
            <person name="Wang C.C."/>
            <person name="Yang T.C."/>
            <person name="Huo Q.B."/>
            <person name="Li W."/>
            <person name="Chen H.Y."/>
            <person name="Chen S.E."/>
            <person name="Zhou L.G."/>
            <person name="Ni X.B."/>
            <person name="Tian J.H."/>
            <person name="Sheng Y."/>
            <person name="Liu T."/>
            <person name="Pan Y.S."/>
            <person name="Xia L.Y."/>
            <person name="Li J."/>
            <person name="Zhao F."/>
            <person name="Cao W.C."/>
        </authorList>
    </citation>
    <scope>NUCLEOTIDE SEQUENCE</scope>
    <source>
        <strain evidence="2">Rsan-2018</strain>
    </source>
</reference>
<evidence type="ECO:0000256" key="1">
    <source>
        <dbReference type="SAM" id="SignalP"/>
    </source>
</evidence>
<dbReference type="EMBL" id="JABSTV010001248">
    <property type="protein sequence ID" value="KAH7969408.1"/>
    <property type="molecule type" value="Genomic_DNA"/>
</dbReference>
<keyword evidence="3" id="KW-1185">Reference proteome</keyword>
<evidence type="ECO:0000313" key="2">
    <source>
        <dbReference type="EMBL" id="KAH7969408.1"/>
    </source>
</evidence>
<dbReference type="AlphaFoldDB" id="A0A9D4Q7P3"/>
<proteinExistence type="predicted"/>
<dbReference type="Proteomes" id="UP000821837">
    <property type="component" value="Unassembled WGS sequence"/>
</dbReference>
<sequence length="88" mass="9845">MGRVERRNGSTILTAFLLLLPLAWLTLKTERCSAAILLNSARQWCSVCPSSGQPLGNRYAMSAFCCSIFTICCPQGTGLNPYRRWQWS</sequence>
<reference evidence="2" key="2">
    <citation type="submission" date="2021-09" db="EMBL/GenBank/DDBJ databases">
        <authorList>
            <person name="Jia N."/>
            <person name="Wang J."/>
            <person name="Shi W."/>
            <person name="Du L."/>
            <person name="Sun Y."/>
            <person name="Zhan W."/>
            <person name="Jiang J."/>
            <person name="Wang Q."/>
            <person name="Zhang B."/>
            <person name="Ji P."/>
            <person name="Sakyi L.B."/>
            <person name="Cui X."/>
            <person name="Yuan T."/>
            <person name="Jiang B."/>
            <person name="Yang W."/>
            <person name="Lam T.T.-Y."/>
            <person name="Chang Q."/>
            <person name="Ding S."/>
            <person name="Wang X."/>
            <person name="Zhu J."/>
            <person name="Ruan X."/>
            <person name="Zhao L."/>
            <person name="Wei J."/>
            <person name="Que T."/>
            <person name="Du C."/>
            <person name="Cheng J."/>
            <person name="Dai P."/>
            <person name="Han X."/>
            <person name="Huang E."/>
            <person name="Gao Y."/>
            <person name="Liu J."/>
            <person name="Shao H."/>
            <person name="Ye R."/>
            <person name="Li L."/>
            <person name="Wei W."/>
            <person name="Wang X."/>
            <person name="Wang C."/>
            <person name="Huo Q."/>
            <person name="Li W."/>
            <person name="Guo W."/>
            <person name="Chen H."/>
            <person name="Chen S."/>
            <person name="Zhou L."/>
            <person name="Zhou L."/>
            <person name="Ni X."/>
            <person name="Tian J."/>
            <person name="Zhou Y."/>
            <person name="Sheng Y."/>
            <person name="Liu T."/>
            <person name="Pan Y."/>
            <person name="Xia L."/>
            <person name="Li J."/>
            <person name="Zhao F."/>
            <person name="Cao W."/>
        </authorList>
    </citation>
    <scope>NUCLEOTIDE SEQUENCE</scope>
    <source>
        <strain evidence="2">Rsan-2018</strain>
        <tissue evidence="2">Larvae</tissue>
    </source>
</reference>
<feature type="signal peptide" evidence="1">
    <location>
        <begin position="1"/>
        <end position="34"/>
    </location>
</feature>
<gene>
    <name evidence="2" type="ORF">HPB52_017753</name>
</gene>
<evidence type="ECO:0000313" key="3">
    <source>
        <dbReference type="Proteomes" id="UP000821837"/>
    </source>
</evidence>
<comment type="caution">
    <text evidence="2">The sequence shown here is derived from an EMBL/GenBank/DDBJ whole genome shotgun (WGS) entry which is preliminary data.</text>
</comment>